<evidence type="ECO:0000259" key="1">
    <source>
        <dbReference type="PROSITE" id="PS50914"/>
    </source>
</evidence>
<dbReference type="Proteomes" id="UP000636010">
    <property type="component" value="Unassembled WGS sequence"/>
</dbReference>
<dbReference type="EMBL" id="BMEC01000008">
    <property type="protein sequence ID" value="GGC38716.1"/>
    <property type="molecule type" value="Genomic_DNA"/>
</dbReference>
<evidence type="ECO:0000313" key="3">
    <source>
        <dbReference type="Proteomes" id="UP000636010"/>
    </source>
</evidence>
<dbReference type="PANTHER" id="PTHR34606">
    <property type="entry name" value="BON DOMAIN-CONTAINING PROTEIN"/>
    <property type="match status" value="1"/>
</dbReference>
<gene>
    <name evidence="2" type="ORF">GCM10011506_25140</name>
</gene>
<dbReference type="PANTHER" id="PTHR34606:SF15">
    <property type="entry name" value="BON DOMAIN-CONTAINING PROTEIN"/>
    <property type="match status" value="1"/>
</dbReference>
<dbReference type="PROSITE" id="PS50914">
    <property type="entry name" value="BON"/>
    <property type="match status" value="3"/>
</dbReference>
<dbReference type="Gene3D" id="3.30.1340.30">
    <property type="match status" value="3"/>
</dbReference>
<name>A0ABQ1MDK4_9BACT</name>
<sequence length="219" mass="24092">MAVLQQNTADIILNQLVKDNRILSSHIHVGVSDKTAILTGTVPSFYDKLSAEEDALNVPGIENVENNIIVSFPEENIFLADDEIEYAVKRMLMWDTRLNIEKIEVSATSGKVTLSGSVDIYWKALLAEKLAFNISGVAAVVNKIAVNADDENSNDERIKKEIEKTILNSSLNARFAVTVCDGRVTLKGKVTDLISKRAITDKVAYTDGVRSINNQIEVV</sequence>
<evidence type="ECO:0000313" key="2">
    <source>
        <dbReference type="EMBL" id="GGC38716.1"/>
    </source>
</evidence>
<organism evidence="2 3">
    <name type="scientific">Marivirga lumbricoides</name>
    <dbReference type="NCBI Taxonomy" id="1046115"/>
    <lineage>
        <taxon>Bacteria</taxon>
        <taxon>Pseudomonadati</taxon>
        <taxon>Bacteroidota</taxon>
        <taxon>Cytophagia</taxon>
        <taxon>Cytophagales</taxon>
        <taxon>Marivirgaceae</taxon>
        <taxon>Marivirga</taxon>
    </lineage>
</organism>
<feature type="domain" description="BON" evidence="1">
    <location>
        <begin position="80"/>
        <end position="148"/>
    </location>
</feature>
<dbReference type="InterPro" id="IPR007055">
    <property type="entry name" value="BON_dom"/>
</dbReference>
<keyword evidence="3" id="KW-1185">Reference proteome</keyword>
<dbReference type="RefSeq" id="WP_188463928.1">
    <property type="nucleotide sequence ID" value="NZ_BAABHU010000008.1"/>
</dbReference>
<dbReference type="Pfam" id="PF04972">
    <property type="entry name" value="BON"/>
    <property type="match status" value="3"/>
</dbReference>
<protein>
    <recommendedName>
        <fullName evidence="1">BON domain-containing protein</fullName>
    </recommendedName>
</protein>
<accession>A0ABQ1MDK4</accession>
<feature type="domain" description="BON" evidence="1">
    <location>
        <begin position="4"/>
        <end position="72"/>
    </location>
</feature>
<feature type="domain" description="BON" evidence="1">
    <location>
        <begin position="154"/>
        <end position="219"/>
    </location>
</feature>
<proteinExistence type="predicted"/>
<reference evidence="3" key="1">
    <citation type="journal article" date="2019" name="Int. J. Syst. Evol. Microbiol.">
        <title>The Global Catalogue of Microorganisms (GCM) 10K type strain sequencing project: providing services to taxonomists for standard genome sequencing and annotation.</title>
        <authorList>
            <consortium name="The Broad Institute Genomics Platform"/>
            <consortium name="The Broad Institute Genome Sequencing Center for Infectious Disease"/>
            <person name="Wu L."/>
            <person name="Ma J."/>
        </authorList>
    </citation>
    <scope>NUCLEOTIDE SEQUENCE [LARGE SCALE GENOMIC DNA]</scope>
    <source>
        <strain evidence="3">CGMCC 1.10832</strain>
    </source>
</reference>
<dbReference type="InterPro" id="IPR051686">
    <property type="entry name" value="Lipoprotein_DolP"/>
</dbReference>
<comment type="caution">
    <text evidence="2">The sequence shown here is derived from an EMBL/GenBank/DDBJ whole genome shotgun (WGS) entry which is preliminary data.</text>
</comment>